<accession>A0AAU8RFV7</accession>
<name>A0AAU8RFV7_9FLAO</name>
<dbReference type="AlphaFoldDB" id="A0AAU8RFV7"/>
<gene>
    <name evidence="2" type="ORF">M666_10285</name>
</gene>
<dbReference type="Proteomes" id="UP000030786">
    <property type="component" value="Chromosome"/>
</dbReference>
<dbReference type="GeneID" id="78061128"/>
<evidence type="ECO:0000313" key="2">
    <source>
        <dbReference type="EMBL" id="AIZ41932.1"/>
    </source>
</evidence>
<keyword evidence="1" id="KW-0812">Transmembrane</keyword>
<keyword evidence="1" id="KW-0472">Membrane</keyword>
<dbReference type="KEGG" id="cbat:M666_10285"/>
<evidence type="ECO:0000256" key="1">
    <source>
        <dbReference type="SAM" id="Phobius"/>
    </source>
</evidence>
<reference evidence="2 3" key="1">
    <citation type="journal article" date="2014" name="Environ. Microbiol.">
        <title>Contrasting genomic patterns and infection strategies of two co-existing Bacteroidetes podovirus genera.</title>
        <authorList>
            <person name="Holmfeldt K."/>
            <person name="Howard-Varona C."/>
            <person name="Solonenko N."/>
            <person name="Sullivan M.B."/>
        </authorList>
    </citation>
    <scope>NUCLEOTIDE SEQUENCE [LARGE SCALE GENOMIC DNA]</scope>
    <source>
        <strain evidence="2 3">18</strain>
    </source>
</reference>
<protein>
    <submittedName>
        <fullName evidence="2">Membrane protein</fullName>
    </submittedName>
</protein>
<feature type="transmembrane region" description="Helical" evidence="1">
    <location>
        <begin position="6"/>
        <end position="23"/>
    </location>
</feature>
<proteinExistence type="predicted"/>
<organism evidence="2 3">
    <name type="scientific">Cellulophaga baltica 18</name>
    <dbReference type="NCBI Taxonomy" id="1348584"/>
    <lineage>
        <taxon>Bacteria</taxon>
        <taxon>Pseudomonadati</taxon>
        <taxon>Bacteroidota</taxon>
        <taxon>Flavobacteriia</taxon>
        <taxon>Flavobacteriales</taxon>
        <taxon>Flavobacteriaceae</taxon>
        <taxon>Cellulophaga</taxon>
    </lineage>
</organism>
<dbReference type="EMBL" id="CP009976">
    <property type="protein sequence ID" value="AIZ41932.1"/>
    <property type="molecule type" value="Genomic_DNA"/>
</dbReference>
<keyword evidence="1" id="KW-1133">Transmembrane helix</keyword>
<evidence type="ECO:0000313" key="3">
    <source>
        <dbReference type="Proteomes" id="UP000030786"/>
    </source>
</evidence>
<feature type="transmembrane region" description="Helical" evidence="1">
    <location>
        <begin position="30"/>
        <end position="47"/>
    </location>
</feature>
<dbReference type="RefSeq" id="WP_024479898.1">
    <property type="nucleotide sequence ID" value="NZ_CP009976.1"/>
</dbReference>
<sequence>MKIKQIIYFILIIMGALIMGYGPRFIVKEYALAIGVVFIMFGAYKTSTSWKEPEEKSKEL</sequence>